<comment type="caution">
    <text evidence="2">The sequence shown here is derived from an EMBL/GenBank/DDBJ whole genome shotgun (WGS) entry which is preliminary data.</text>
</comment>
<evidence type="ECO:0000256" key="1">
    <source>
        <dbReference type="SAM" id="MobiDB-lite"/>
    </source>
</evidence>
<gene>
    <name evidence="2" type="ORF">Tdes44962_MAKER10149</name>
</gene>
<proteinExistence type="predicted"/>
<reference evidence="2 3" key="1">
    <citation type="journal article" date="2018" name="IMA Fungus">
        <title>IMA Genome-F 10: Nine draft genome sequences of Claviceps purpurea s.lat., including C. arundinis, C. humidiphila, and C. cf. spartinae, pseudomolecules for the pitch canker pathogen Fusarium circinatum, draft genome of Davidsoniella eucalypti, Grosmannia galeiformis, Quambalaria eucalypti, and Teratosphaeria destructans.</title>
        <authorList>
            <person name="Wingfield B.D."/>
            <person name="Liu M."/>
            <person name="Nguyen H.D."/>
            <person name="Lane F.A."/>
            <person name="Morgan S.W."/>
            <person name="De Vos L."/>
            <person name="Wilken P.M."/>
            <person name="Duong T.A."/>
            <person name="Aylward J."/>
            <person name="Coetzee M.P."/>
            <person name="Dadej K."/>
            <person name="De Beer Z.W."/>
            <person name="Findlay W."/>
            <person name="Havenga M."/>
            <person name="Kolarik M."/>
            <person name="Menzies J.G."/>
            <person name="Naidoo K."/>
            <person name="Pochopski O."/>
            <person name="Shoukouhi P."/>
            <person name="Santana Q.C."/>
            <person name="Seifert K.A."/>
            <person name="Soal N."/>
            <person name="Steenkamp E.T."/>
            <person name="Tatham C.T."/>
            <person name="van der Nest M.A."/>
            <person name="Wingfield M.J."/>
        </authorList>
    </citation>
    <scope>NUCLEOTIDE SEQUENCE [LARGE SCALE GENOMIC DNA]</scope>
    <source>
        <strain evidence="2">CMW44962</strain>
    </source>
</reference>
<name>A0A9W7SP86_9PEZI</name>
<dbReference type="EMBL" id="RIBY02002077">
    <property type="protein sequence ID" value="KAH9825823.1"/>
    <property type="molecule type" value="Genomic_DNA"/>
</dbReference>
<organism evidence="2 3">
    <name type="scientific">Teratosphaeria destructans</name>
    <dbReference type="NCBI Taxonomy" id="418781"/>
    <lineage>
        <taxon>Eukaryota</taxon>
        <taxon>Fungi</taxon>
        <taxon>Dikarya</taxon>
        <taxon>Ascomycota</taxon>
        <taxon>Pezizomycotina</taxon>
        <taxon>Dothideomycetes</taxon>
        <taxon>Dothideomycetidae</taxon>
        <taxon>Mycosphaerellales</taxon>
        <taxon>Teratosphaeriaceae</taxon>
        <taxon>Teratosphaeria</taxon>
    </lineage>
</organism>
<sequence>MHEDAAARGGTDGKSADAILSVQLLQFPLLLPPLRASLPLGTLVRLGEQLFDGDDRDRLRGRDDVEVSWHLAPSPLLPGRPIDGSGVTPDGGPAGVPALAGRAAGGRGARPTDVLEGGGLRARPPLLALEIADGVPHLVAFAERLDVELLELVKVEIEEDSAVDIMDDETFDDGVVDAARVRPIHDLLGRPRTDGFPGIEAVPGWSTEGGLDRNVLVPWSGQRGHGLVGEGRLGAGRWWLLGEQGRHLQGVVEGEVCRDV</sequence>
<evidence type="ECO:0000313" key="3">
    <source>
        <dbReference type="Proteomes" id="UP001138500"/>
    </source>
</evidence>
<dbReference type="AlphaFoldDB" id="A0A9W7SP86"/>
<feature type="region of interest" description="Disordered" evidence="1">
    <location>
        <begin position="78"/>
        <end position="116"/>
    </location>
</feature>
<evidence type="ECO:0000313" key="2">
    <source>
        <dbReference type="EMBL" id="KAH9825823.1"/>
    </source>
</evidence>
<keyword evidence="3" id="KW-1185">Reference proteome</keyword>
<protein>
    <submittedName>
        <fullName evidence="2">Uncharacterized protein</fullName>
    </submittedName>
</protein>
<accession>A0A9W7SP86</accession>
<reference evidence="2 3" key="2">
    <citation type="journal article" date="2021" name="Curr. Genet.">
        <title>Genetic response to nitrogen starvation in the aggressive Eucalyptus foliar pathogen Teratosphaeria destructans.</title>
        <authorList>
            <person name="Havenga M."/>
            <person name="Wingfield B.D."/>
            <person name="Wingfield M.J."/>
            <person name="Dreyer L.L."/>
            <person name="Roets F."/>
            <person name="Aylward J."/>
        </authorList>
    </citation>
    <scope>NUCLEOTIDE SEQUENCE [LARGE SCALE GENOMIC DNA]</scope>
    <source>
        <strain evidence="2">CMW44962</strain>
    </source>
</reference>
<dbReference type="Proteomes" id="UP001138500">
    <property type="component" value="Unassembled WGS sequence"/>
</dbReference>